<evidence type="ECO:0000256" key="1">
    <source>
        <dbReference type="SAM" id="MobiDB-lite"/>
    </source>
</evidence>
<feature type="compositionally biased region" description="Basic residues" evidence="1">
    <location>
        <begin position="11"/>
        <end position="20"/>
    </location>
</feature>
<dbReference type="Proteomes" id="UP000239724">
    <property type="component" value="Unassembled WGS sequence"/>
</dbReference>
<dbReference type="AlphaFoldDB" id="A0A2S6NNY6"/>
<organism evidence="2 3">
    <name type="scientific">Rhodopila globiformis</name>
    <name type="common">Rhodopseudomonas globiformis</name>
    <dbReference type="NCBI Taxonomy" id="1071"/>
    <lineage>
        <taxon>Bacteria</taxon>
        <taxon>Pseudomonadati</taxon>
        <taxon>Pseudomonadota</taxon>
        <taxon>Alphaproteobacteria</taxon>
        <taxon>Acetobacterales</taxon>
        <taxon>Acetobacteraceae</taxon>
        <taxon>Rhodopila</taxon>
    </lineage>
</organism>
<proteinExistence type="predicted"/>
<gene>
    <name evidence="2" type="ORF">CCS01_01195</name>
</gene>
<accession>A0A2S6NNY6</accession>
<reference evidence="2 3" key="1">
    <citation type="journal article" date="2018" name="Arch. Microbiol.">
        <title>New insights into the metabolic potential of the phototrophic purple bacterium Rhodopila globiformis DSM 161(T) from its draft genome sequence and evidence for a vanadium-dependent nitrogenase.</title>
        <authorList>
            <person name="Imhoff J.F."/>
            <person name="Rahn T."/>
            <person name="Kunzel S."/>
            <person name="Neulinger S.C."/>
        </authorList>
    </citation>
    <scope>NUCLEOTIDE SEQUENCE [LARGE SCALE GENOMIC DNA]</scope>
    <source>
        <strain evidence="2 3">DSM 161</strain>
    </source>
</reference>
<keyword evidence="3" id="KW-1185">Reference proteome</keyword>
<dbReference type="OrthoDB" id="7284979at2"/>
<dbReference type="EMBL" id="NHRY01000032">
    <property type="protein sequence ID" value="PPQ39538.1"/>
    <property type="molecule type" value="Genomic_DNA"/>
</dbReference>
<feature type="compositionally biased region" description="Basic and acidic residues" evidence="1">
    <location>
        <begin position="1"/>
        <end position="10"/>
    </location>
</feature>
<comment type="caution">
    <text evidence="2">The sequence shown here is derived from an EMBL/GenBank/DDBJ whole genome shotgun (WGS) entry which is preliminary data.</text>
</comment>
<evidence type="ECO:0008006" key="4">
    <source>
        <dbReference type="Google" id="ProtNLM"/>
    </source>
</evidence>
<protein>
    <recommendedName>
        <fullName evidence="4">SH3b domain-containing protein</fullName>
    </recommendedName>
</protein>
<sequence>MQATDRLKREARTRRGRRGHAPGFLALAAVTAVALAGCKEQPRQQAAKPPPPDLTAKAEAAAREAVAAGVRAPAEATFRAIQTWRQAIPRTVAVCGQVNPTGSAADPFVPFVAVIEFGGGRDPSPIHIEQHAATTNVEATRVYGEMVARCLDDGGPRPLGPHHFITEPLPPMPDGLPRPEQAANPLPTPRQAQVYATTPAPVVRAPVETAPAATVATMEVPPGETAVPRQNVNLHTEPHGPVSRVVPKGAELRVFAQAAGGWYEVGDEAGPWGWIHGTMLDVH</sequence>
<evidence type="ECO:0000313" key="2">
    <source>
        <dbReference type="EMBL" id="PPQ39538.1"/>
    </source>
</evidence>
<feature type="region of interest" description="Disordered" evidence="1">
    <location>
        <begin position="1"/>
        <end position="20"/>
    </location>
</feature>
<evidence type="ECO:0000313" key="3">
    <source>
        <dbReference type="Proteomes" id="UP000239724"/>
    </source>
</evidence>
<dbReference type="RefSeq" id="WP_104517012.1">
    <property type="nucleotide sequence ID" value="NZ_NHRY01000032.1"/>
</dbReference>
<name>A0A2S6NNY6_RHOGL</name>